<evidence type="ECO:0000256" key="1">
    <source>
        <dbReference type="SAM" id="SignalP"/>
    </source>
</evidence>
<dbReference type="eggNOG" id="COG3391">
    <property type="taxonomic scope" value="Bacteria"/>
</dbReference>
<dbReference type="RefSeq" id="WP_014266394.1">
    <property type="nucleotide sequence ID" value="NC_016631.1"/>
</dbReference>
<proteinExistence type="predicted"/>
<dbReference type="Proteomes" id="UP000007113">
    <property type="component" value="Chromosome"/>
</dbReference>
<accession>G8NTW3</accession>
<dbReference type="Pfam" id="PF10282">
    <property type="entry name" value="Lactonase"/>
    <property type="match status" value="1"/>
</dbReference>
<dbReference type="InterPro" id="IPR011964">
    <property type="entry name" value="YVTN_b-propeller_repeat"/>
</dbReference>
<gene>
    <name evidence="2" type="ordered locus">AciX8_3218</name>
</gene>
<dbReference type="InterPro" id="IPR051200">
    <property type="entry name" value="Host-pathogen_enzymatic-act"/>
</dbReference>
<organism evidence="2 3">
    <name type="scientific">Granulicella mallensis (strain ATCC BAA-1857 / DSM 23137 / MP5ACTX8)</name>
    <dbReference type="NCBI Taxonomy" id="682795"/>
    <lineage>
        <taxon>Bacteria</taxon>
        <taxon>Pseudomonadati</taxon>
        <taxon>Acidobacteriota</taxon>
        <taxon>Terriglobia</taxon>
        <taxon>Terriglobales</taxon>
        <taxon>Acidobacteriaceae</taxon>
        <taxon>Granulicella</taxon>
    </lineage>
</organism>
<dbReference type="Gene3D" id="2.130.10.10">
    <property type="entry name" value="YVTN repeat-like/Quinoprotein amine dehydrogenase"/>
    <property type="match status" value="2"/>
</dbReference>
<dbReference type="OrthoDB" id="127135at2"/>
<dbReference type="InterPro" id="IPR015943">
    <property type="entry name" value="WD40/YVTN_repeat-like_dom_sf"/>
</dbReference>
<dbReference type="PANTHER" id="PTHR47197">
    <property type="entry name" value="PROTEIN NIRF"/>
    <property type="match status" value="1"/>
</dbReference>
<dbReference type="EMBL" id="CP003130">
    <property type="protein sequence ID" value="AEU37519.1"/>
    <property type="molecule type" value="Genomic_DNA"/>
</dbReference>
<dbReference type="InterPro" id="IPR011048">
    <property type="entry name" value="Haem_d1_sf"/>
</dbReference>
<name>G8NTW3_GRAMM</name>
<dbReference type="PANTHER" id="PTHR47197:SF3">
    <property type="entry name" value="DIHYDRO-HEME D1 DEHYDROGENASE"/>
    <property type="match status" value="1"/>
</dbReference>
<feature type="chain" id="PRO_5003512337" evidence="1">
    <location>
        <begin position="23"/>
        <end position="400"/>
    </location>
</feature>
<dbReference type="InterPro" id="IPR019405">
    <property type="entry name" value="Lactonase_7-beta_prop"/>
</dbReference>
<keyword evidence="1" id="KW-0732">Signal</keyword>
<reference evidence="2 3" key="1">
    <citation type="submission" date="2011-11" db="EMBL/GenBank/DDBJ databases">
        <title>Complete sequence of Granulicella mallensis MP5ACTX8.</title>
        <authorList>
            <consortium name="US DOE Joint Genome Institute"/>
            <person name="Lucas S."/>
            <person name="Copeland A."/>
            <person name="Lapidus A."/>
            <person name="Cheng J.-F."/>
            <person name="Goodwin L."/>
            <person name="Pitluck S."/>
            <person name="Peters L."/>
            <person name="Lu M."/>
            <person name="Detter J.C."/>
            <person name="Han C."/>
            <person name="Tapia R."/>
            <person name="Land M."/>
            <person name="Hauser L."/>
            <person name="Kyrpides N."/>
            <person name="Ivanova N."/>
            <person name="Mikhailova N."/>
            <person name="Pagani I."/>
            <person name="Rawat S."/>
            <person name="Mannisto M."/>
            <person name="Haggblom M."/>
            <person name="Woyke T."/>
        </authorList>
    </citation>
    <scope>NUCLEOTIDE SEQUENCE [LARGE SCALE GENOMIC DNA]</scope>
    <source>
        <strain evidence="3">ATCC BAA-1857 / DSM 23137 / MP5ACTX8</strain>
    </source>
</reference>
<dbReference type="NCBIfam" id="TIGR02276">
    <property type="entry name" value="beta_rpt_yvtn"/>
    <property type="match status" value="2"/>
</dbReference>
<dbReference type="HOGENOM" id="CLU_721165_0_0_0"/>
<dbReference type="AlphaFoldDB" id="G8NTW3"/>
<dbReference type="KEGG" id="gma:AciX8_3218"/>
<sequence length="400" mass="42374" precursor="true">MKLATAALPLLMAGLTSCHGNAFPDHQAGYHEYAYVADGDADTVAVLDLVYLRQDRMLQVGHRPTGLAVNPVRNEVYVVNTGSDSVSVIDAEDNRVAATIGVHHTPYFIDVAPDGKRAYVANSASNTVSVIDLDKRREIAVEATGEGPGMARVAPDNRTLVVSNRIAGSVSVYSITDSDRHPLEFREAFSGCPGATDIAIAANSTSEPKSGAKAFIACSGGHQIMDIWLAASADSWRGQQDHSLQHDQMLALLDVGKTPTHLALKPDSGEVFSTNFDSDSISEISTWTNEVSGTYVIGAKPSRAIVSGDNTSLWVTNFGADSTSLYSIDDGRLITGIRTGSRPDAIAFSADEHLLLVAASGASDVAVIRTQSKSGLPQLFTILPAGKHPNDIVVKAFQAK</sequence>
<keyword evidence="3" id="KW-1185">Reference proteome</keyword>
<evidence type="ECO:0000313" key="2">
    <source>
        <dbReference type="EMBL" id="AEU37519.1"/>
    </source>
</evidence>
<protein>
    <submittedName>
        <fullName evidence="2">40-residue YVTN family beta-propeller repeat protein</fullName>
    </submittedName>
</protein>
<evidence type="ECO:0000313" key="3">
    <source>
        <dbReference type="Proteomes" id="UP000007113"/>
    </source>
</evidence>
<dbReference type="STRING" id="682795.AciX8_3218"/>
<dbReference type="SUPFAM" id="SSF51004">
    <property type="entry name" value="C-terminal (heme d1) domain of cytochrome cd1-nitrite reductase"/>
    <property type="match status" value="1"/>
</dbReference>
<dbReference type="PROSITE" id="PS51257">
    <property type="entry name" value="PROKAR_LIPOPROTEIN"/>
    <property type="match status" value="1"/>
</dbReference>
<feature type="signal peptide" evidence="1">
    <location>
        <begin position="1"/>
        <end position="22"/>
    </location>
</feature>